<dbReference type="PROSITE" id="PS51750">
    <property type="entry name" value="BRO_N"/>
    <property type="match status" value="1"/>
</dbReference>
<dbReference type="InterPro" id="IPR003497">
    <property type="entry name" value="BRO_N_domain"/>
</dbReference>
<proteinExistence type="predicted"/>
<accession>A0A0G1NFJ5</accession>
<organism evidence="2 3">
    <name type="scientific">Candidatus Azambacteria bacterium GW2011_GWA2_45_90</name>
    <dbReference type="NCBI Taxonomy" id="1618614"/>
    <lineage>
        <taxon>Bacteria</taxon>
        <taxon>Candidatus Azamiibacteriota</taxon>
    </lineage>
</organism>
<evidence type="ECO:0000313" key="3">
    <source>
        <dbReference type="Proteomes" id="UP000034644"/>
    </source>
</evidence>
<protein>
    <submittedName>
        <fullName evidence="2">Prophage antirepressor</fullName>
    </submittedName>
</protein>
<gene>
    <name evidence="2" type="ORF">UX27_C0008G0022</name>
</gene>
<dbReference type="SMART" id="SM01040">
    <property type="entry name" value="Bro-N"/>
    <property type="match status" value="1"/>
</dbReference>
<evidence type="ECO:0000259" key="1">
    <source>
        <dbReference type="PROSITE" id="PS51750"/>
    </source>
</evidence>
<dbReference type="AlphaFoldDB" id="A0A0G1NFJ5"/>
<reference evidence="2 3" key="1">
    <citation type="journal article" date="2015" name="Nature">
        <title>rRNA introns, odd ribosomes, and small enigmatic genomes across a large radiation of phyla.</title>
        <authorList>
            <person name="Brown C.T."/>
            <person name="Hug L.A."/>
            <person name="Thomas B.C."/>
            <person name="Sharon I."/>
            <person name="Castelle C.J."/>
            <person name="Singh A."/>
            <person name="Wilkins M.J."/>
            <person name="Williams K.H."/>
            <person name="Banfield J.F."/>
        </authorList>
    </citation>
    <scope>NUCLEOTIDE SEQUENCE [LARGE SCALE GENOMIC DNA]</scope>
</reference>
<dbReference type="Proteomes" id="UP000034644">
    <property type="component" value="Unassembled WGS sequence"/>
</dbReference>
<feature type="domain" description="Bro-N" evidence="1">
    <location>
        <begin position="18"/>
        <end position="129"/>
    </location>
</feature>
<evidence type="ECO:0000313" key="2">
    <source>
        <dbReference type="EMBL" id="KKU19271.1"/>
    </source>
</evidence>
<dbReference type="Pfam" id="PF02498">
    <property type="entry name" value="Bro-N"/>
    <property type="match status" value="1"/>
</dbReference>
<sequence>MKKEITNQSLFAKEGESKIDIFKKKELRKVFHEGEWWFAVKDVLEALTDTTDGNRYSRDLRVKDTELASRWAEITRTLDHDSGGGGVQPTNFINIEGIFRMMQSVSSGKAEDFKKWLAKVGFERIQEMQNPELVLKRARTIYRAKGYDDSWIDARIQNKASRDKLEEEWKNRGIDAKKGEYAFLTDAISIQTFGIKTSKHKAIKHLTTQPLRDNMTPIELTLTTLGEQATTEIAKVRDAKGYFANLQAAKSGGSIAGKARAEIERETGSPVISDKNYLKEDQRKKAELLPPEFREVVKRITAEENPNKENKK</sequence>
<name>A0A0G1NFJ5_9BACT</name>
<dbReference type="EMBL" id="LCLO01000008">
    <property type="protein sequence ID" value="KKU19271.1"/>
    <property type="molecule type" value="Genomic_DNA"/>
</dbReference>
<comment type="caution">
    <text evidence="2">The sequence shown here is derived from an EMBL/GenBank/DDBJ whole genome shotgun (WGS) entry which is preliminary data.</text>
</comment>